<dbReference type="InterPro" id="IPR046756">
    <property type="entry name" value="VAS1/VOA1_TM"/>
</dbReference>
<organism evidence="9 10">
    <name type="scientific">Tigriopus californicus</name>
    <name type="common">Marine copepod</name>
    <dbReference type="NCBI Taxonomy" id="6832"/>
    <lineage>
        <taxon>Eukaryota</taxon>
        <taxon>Metazoa</taxon>
        <taxon>Ecdysozoa</taxon>
        <taxon>Arthropoda</taxon>
        <taxon>Crustacea</taxon>
        <taxon>Multicrustacea</taxon>
        <taxon>Hexanauplia</taxon>
        <taxon>Copepoda</taxon>
        <taxon>Harpacticoida</taxon>
        <taxon>Harpacticidae</taxon>
        <taxon>Tigriopus</taxon>
    </lineage>
</organism>
<dbReference type="InterPro" id="IPR008388">
    <property type="entry name" value="Ac45_acc_su"/>
</dbReference>
<dbReference type="GO" id="GO:0033176">
    <property type="term" value="C:proton-transporting V-type ATPase complex"/>
    <property type="evidence" value="ECO:0007669"/>
    <property type="project" value="TreeGrafter"/>
</dbReference>
<comment type="caution">
    <text evidence="9">The sequence shown here is derived from an EMBL/GenBank/DDBJ whole genome shotgun (WGS) entry which is preliminary data.</text>
</comment>
<dbReference type="Pfam" id="PF20520">
    <property type="entry name" value="Ac45-VOA1_TM"/>
    <property type="match status" value="1"/>
</dbReference>
<evidence type="ECO:0000256" key="1">
    <source>
        <dbReference type="ARBA" id="ARBA00004167"/>
    </source>
</evidence>
<keyword evidence="3 6" id="KW-0812">Transmembrane</keyword>
<dbReference type="OrthoDB" id="9985059at2759"/>
<keyword evidence="7" id="KW-0732">Signal</keyword>
<name>A0A553PJP8_TIGCA</name>
<evidence type="ECO:0000313" key="9">
    <source>
        <dbReference type="EMBL" id="TRY77879.1"/>
    </source>
</evidence>
<dbReference type="GO" id="GO:0001671">
    <property type="term" value="F:ATPase activator activity"/>
    <property type="evidence" value="ECO:0007669"/>
    <property type="project" value="TreeGrafter"/>
</dbReference>
<protein>
    <recommendedName>
        <fullName evidence="8">V-type proton ATPase subunit S1/VOA1 transmembrane domain-containing protein</fullName>
    </recommendedName>
</protein>
<proteinExistence type="inferred from homology"/>
<dbReference type="AlphaFoldDB" id="A0A553PJP8"/>
<comment type="similarity">
    <text evidence="2">Belongs to the vacuolar ATPase subunit S1 family.</text>
</comment>
<dbReference type="Proteomes" id="UP000318571">
    <property type="component" value="Chromosome 11"/>
</dbReference>
<evidence type="ECO:0000256" key="4">
    <source>
        <dbReference type="ARBA" id="ARBA00022989"/>
    </source>
</evidence>
<accession>A0A553PJP8</accession>
<feature type="domain" description="V-type proton ATPase subunit S1/VOA1 transmembrane" evidence="8">
    <location>
        <begin position="237"/>
        <end position="273"/>
    </location>
</feature>
<gene>
    <name evidence="9" type="ORF">TCAL_12046</name>
</gene>
<feature type="transmembrane region" description="Helical" evidence="6">
    <location>
        <begin position="240"/>
        <end position="262"/>
    </location>
</feature>
<evidence type="ECO:0000259" key="8">
    <source>
        <dbReference type="Pfam" id="PF20520"/>
    </source>
</evidence>
<evidence type="ECO:0000256" key="3">
    <source>
        <dbReference type="ARBA" id="ARBA00022692"/>
    </source>
</evidence>
<dbReference type="PANTHER" id="PTHR12471:SF7">
    <property type="entry name" value="V-TYPE PROTON ATPASE SUBUNIT S1"/>
    <property type="match status" value="1"/>
</dbReference>
<evidence type="ECO:0000256" key="7">
    <source>
        <dbReference type="SAM" id="SignalP"/>
    </source>
</evidence>
<evidence type="ECO:0000313" key="10">
    <source>
        <dbReference type="Proteomes" id="UP000318571"/>
    </source>
</evidence>
<dbReference type="GO" id="GO:0030641">
    <property type="term" value="P:regulation of cellular pH"/>
    <property type="evidence" value="ECO:0007669"/>
    <property type="project" value="TreeGrafter"/>
</dbReference>
<dbReference type="STRING" id="6832.A0A553PJP8"/>
<evidence type="ECO:0000256" key="2">
    <source>
        <dbReference type="ARBA" id="ARBA00009037"/>
    </source>
</evidence>
<keyword evidence="4 6" id="KW-1133">Transmembrane helix</keyword>
<sequence>MKRSLVFLCLVFGLVWQSGACQGASNSSNVSLSYQTDYAWLELTRSLPIKLTLFKVEDNAAQVEVGTIDIATNATDVQGDISQQSETESLHSLDIHFDHHQSGTGVDLDKLKIHLEITSFKNTSKWELSSMNLEFQGKRTSNCSSSCDLNSSNDIIVAPKPGYTSNPADKICTKGYTICAAKTLAWTCYDQTLQPRVLNETQYVFGISMFGMRLQPFYGVNDTVQRFGYRWDCDPLISVALWQGLLVSLFLIMVTIWGFSFLNSAKTPARFDNPKDKSISVPQTE</sequence>
<dbReference type="EMBL" id="VCGU01000003">
    <property type="protein sequence ID" value="TRY77879.1"/>
    <property type="molecule type" value="Genomic_DNA"/>
</dbReference>
<dbReference type="PANTHER" id="PTHR12471">
    <property type="entry name" value="VACUOLAR ATP SYNTHASE SUBUNIT S1"/>
    <property type="match status" value="1"/>
</dbReference>
<evidence type="ECO:0000256" key="5">
    <source>
        <dbReference type="ARBA" id="ARBA00023136"/>
    </source>
</evidence>
<keyword evidence="10" id="KW-1185">Reference proteome</keyword>
<comment type="subcellular location">
    <subcellularLocation>
        <location evidence="1">Membrane</location>
        <topology evidence="1">Single-pass membrane protein</topology>
    </subcellularLocation>
</comment>
<feature type="signal peptide" evidence="7">
    <location>
        <begin position="1"/>
        <end position="20"/>
    </location>
</feature>
<evidence type="ECO:0000256" key="6">
    <source>
        <dbReference type="SAM" id="Phobius"/>
    </source>
</evidence>
<reference evidence="9 10" key="1">
    <citation type="journal article" date="2018" name="Nat. Ecol. Evol.">
        <title>Genomic signatures of mitonuclear coevolution across populations of Tigriopus californicus.</title>
        <authorList>
            <person name="Barreto F.S."/>
            <person name="Watson E.T."/>
            <person name="Lima T.G."/>
            <person name="Willett C.S."/>
            <person name="Edmands S."/>
            <person name="Li W."/>
            <person name="Burton R.S."/>
        </authorList>
    </citation>
    <scope>NUCLEOTIDE SEQUENCE [LARGE SCALE GENOMIC DNA]</scope>
    <source>
        <strain evidence="9 10">San Diego</strain>
    </source>
</reference>
<keyword evidence="5 6" id="KW-0472">Membrane</keyword>
<feature type="chain" id="PRO_5022014535" description="V-type proton ATPase subunit S1/VOA1 transmembrane domain-containing protein" evidence="7">
    <location>
        <begin position="21"/>
        <end position="285"/>
    </location>
</feature>